<gene>
    <name evidence="2" type="ORF">GCM10023350_32690</name>
</gene>
<reference evidence="3" key="1">
    <citation type="journal article" date="2019" name="Int. J. Syst. Evol. Microbiol.">
        <title>The Global Catalogue of Microorganisms (GCM) 10K type strain sequencing project: providing services to taxonomists for standard genome sequencing and annotation.</title>
        <authorList>
            <consortium name="The Broad Institute Genomics Platform"/>
            <consortium name="The Broad Institute Genome Sequencing Center for Infectious Disease"/>
            <person name="Wu L."/>
            <person name="Ma J."/>
        </authorList>
    </citation>
    <scope>NUCLEOTIDE SEQUENCE [LARGE SCALE GENOMIC DNA]</scope>
    <source>
        <strain evidence="3">JCM 18532</strain>
    </source>
</reference>
<comment type="caution">
    <text evidence="2">The sequence shown here is derived from an EMBL/GenBank/DDBJ whole genome shotgun (WGS) entry which is preliminary data.</text>
</comment>
<evidence type="ECO:0000313" key="2">
    <source>
        <dbReference type="EMBL" id="GAA4745327.1"/>
    </source>
</evidence>
<evidence type="ECO:0000313" key="3">
    <source>
        <dbReference type="Proteomes" id="UP001499882"/>
    </source>
</evidence>
<dbReference type="PROSITE" id="PS50911">
    <property type="entry name" value="CHAP"/>
    <property type="match status" value="1"/>
</dbReference>
<dbReference type="EMBL" id="BAABKN010000019">
    <property type="protein sequence ID" value="GAA4745327.1"/>
    <property type="molecule type" value="Genomic_DNA"/>
</dbReference>
<protein>
    <recommendedName>
        <fullName evidence="1">Peptidase C51 domain-containing protein</fullName>
    </recommendedName>
</protein>
<accession>A0ABP8Z3D1</accession>
<proteinExistence type="predicted"/>
<keyword evidence="3" id="KW-1185">Reference proteome</keyword>
<evidence type="ECO:0000259" key="1">
    <source>
        <dbReference type="PROSITE" id="PS50911"/>
    </source>
</evidence>
<dbReference type="RefSeq" id="WP_345527901.1">
    <property type="nucleotide sequence ID" value="NZ_BAABKN010000019.1"/>
</dbReference>
<sequence length="583" mass="60525">MSLPDRLRAPLISAVVATLISGLLAYAPTAAEAAAKPDRRPASAGANTPAPGTRAAMLAREQRRAKADGLTRSRVKFARSSYLCVGYKACNQAGMGSGGYAAVNDKMYWRMYAGHNCTNYAAYRMVSSGLPNTRPWSGGGNATYWGTSVPSLTDKVPTVGAVAWWKANAGPAGSAGHVAYVERVVSATEIVISQDSWGGDFSWATVTKASGNWPSGFIHFNDLKLVNKAAPTVSGIAKVGSTLTASAGTWNPTDAKVSYQWYANGAAIPSATKSTLPITGGLLGQSIKVKTTASKTGFAKKAATSAATAAVLPGVLTSTTAPAVSGVVKVDKTLTLNQGAWNVAPDSTTVQWYADGQPIAGAVTGTLKLTPDLAGRAITASVTASRAYYDPIAVATAATAPVALGTIKAKRKPTMTGKAKPGQTLTVDPGLYRPTDATAAIQWLRDGQPVPGAVGTTYRVSGADLGAKISSSITVVRAGYATTALTTPVTARAKATPRIKVERVRLKHGVKLRLTVLTRLVPTVEGAVQVRVQGGFRQKVVLRHGVARLRVSDLPKGKRALKIVYLGSPTVARVAKRGTVSMP</sequence>
<name>A0ABP8Z3D1_9ACTN</name>
<dbReference type="InterPro" id="IPR007921">
    <property type="entry name" value="CHAP_dom"/>
</dbReference>
<organism evidence="2 3">
    <name type="scientific">Nocardioides endophyticus</name>
    <dbReference type="NCBI Taxonomy" id="1353775"/>
    <lineage>
        <taxon>Bacteria</taxon>
        <taxon>Bacillati</taxon>
        <taxon>Actinomycetota</taxon>
        <taxon>Actinomycetes</taxon>
        <taxon>Propionibacteriales</taxon>
        <taxon>Nocardioidaceae</taxon>
        <taxon>Nocardioides</taxon>
    </lineage>
</organism>
<dbReference type="Gene3D" id="3.90.1720.10">
    <property type="entry name" value="endopeptidase domain like (from Nostoc punctiforme)"/>
    <property type="match status" value="1"/>
</dbReference>
<dbReference type="Pfam" id="PF05257">
    <property type="entry name" value="CHAP"/>
    <property type="match status" value="1"/>
</dbReference>
<dbReference type="Proteomes" id="UP001499882">
    <property type="component" value="Unassembled WGS sequence"/>
</dbReference>
<dbReference type="InterPro" id="IPR038765">
    <property type="entry name" value="Papain-like_cys_pep_sf"/>
</dbReference>
<dbReference type="Gene3D" id="2.60.40.2700">
    <property type="match status" value="3"/>
</dbReference>
<feature type="domain" description="Peptidase C51" evidence="1">
    <location>
        <begin position="92"/>
        <end position="219"/>
    </location>
</feature>
<dbReference type="SUPFAM" id="SSF54001">
    <property type="entry name" value="Cysteine proteinases"/>
    <property type="match status" value="1"/>
</dbReference>